<dbReference type="AlphaFoldDB" id="A0A1X7VN97"/>
<accession>A0A1X7VN97</accession>
<proteinExistence type="predicted"/>
<protein>
    <recommendedName>
        <fullName evidence="2">F-box domain-containing protein</fullName>
    </recommendedName>
</protein>
<name>A0A1X7VN97_AMPQE</name>
<dbReference type="PROSITE" id="PS50181">
    <property type="entry name" value="FBOX"/>
    <property type="match status" value="1"/>
</dbReference>
<dbReference type="Pfam" id="PF12937">
    <property type="entry name" value="F-box-like"/>
    <property type="match status" value="1"/>
</dbReference>
<sequence>MASLSKRPKLDSEESEDDCKEQERNQLVQVHQLFPLDDPVKEDKEYSSLDSLPKEIIQEICMLLSLRDKMSLRLVNRQLYTICSDPYLWTNVFIDDAYHKANAPFIKSVLKTCQPHVQSLSLKGQLPFSRHQYQPKIISKILNCKNVHTLNLYEFKINTHALEKISSPSYLPHLQCLTLTFNERKYVEVLGAKFSCLSHLKKLVVIVQNISGELLFNKWLENKCIPPVFIGVGCYNKYNRNRDTPLHCPITHSAHFVAYERYRRPLNFDFYDIPLYSLQLGPNNSETVAMTANGELMITLKDFVTPTTQPNYDGLSQQYAIFNNEDIPPGLPVYTSRYGVNLAVLGFESVTLSLESFRLIVKDAPNLLEVSFRRSTLSDCLDAYLAPLSEHCLKLRGLNASSCFYSAGGSFEINVEHFWYLLSKMKNLEFLSVSCCSLIPPITHSPSSSQKEGGLSQVSHLPDIDSTARDNMINYIKSMSRLKGLDVTFCDFSLCTIFESSANVHLSHHYLLPFVSNLKSLVYLKVYFPHNSSHASQGLEEVLQNCQQLLVVSISYLKHLRPVNPALCNNLIYFSCDGSGIRIDKLKDYKDSGILHIC</sequence>
<organism evidence="3">
    <name type="scientific">Amphimedon queenslandica</name>
    <name type="common">Sponge</name>
    <dbReference type="NCBI Taxonomy" id="400682"/>
    <lineage>
        <taxon>Eukaryota</taxon>
        <taxon>Metazoa</taxon>
        <taxon>Porifera</taxon>
        <taxon>Demospongiae</taxon>
        <taxon>Heteroscleromorpha</taxon>
        <taxon>Haplosclerida</taxon>
        <taxon>Niphatidae</taxon>
        <taxon>Amphimedon</taxon>
    </lineage>
</organism>
<evidence type="ECO:0000259" key="2">
    <source>
        <dbReference type="PROSITE" id="PS50181"/>
    </source>
</evidence>
<evidence type="ECO:0000256" key="1">
    <source>
        <dbReference type="SAM" id="MobiDB-lite"/>
    </source>
</evidence>
<dbReference type="EnsemblMetazoa" id="Aqu2.1.41547_001">
    <property type="protein sequence ID" value="Aqu2.1.41547_001"/>
    <property type="gene ID" value="Aqu2.1.41547"/>
</dbReference>
<dbReference type="InterPro" id="IPR036047">
    <property type="entry name" value="F-box-like_dom_sf"/>
</dbReference>
<dbReference type="InterPro" id="IPR032675">
    <property type="entry name" value="LRR_dom_sf"/>
</dbReference>
<dbReference type="Gene3D" id="3.80.10.10">
    <property type="entry name" value="Ribonuclease Inhibitor"/>
    <property type="match status" value="2"/>
</dbReference>
<feature type="domain" description="F-box" evidence="2">
    <location>
        <begin position="46"/>
        <end position="92"/>
    </location>
</feature>
<dbReference type="SUPFAM" id="SSF81383">
    <property type="entry name" value="F-box domain"/>
    <property type="match status" value="1"/>
</dbReference>
<dbReference type="SMART" id="SM00256">
    <property type="entry name" value="FBOX"/>
    <property type="match status" value="1"/>
</dbReference>
<feature type="region of interest" description="Disordered" evidence="1">
    <location>
        <begin position="1"/>
        <end position="24"/>
    </location>
</feature>
<dbReference type="InterPro" id="IPR001810">
    <property type="entry name" value="F-box_dom"/>
</dbReference>
<dbReference type="InParanoid" id="A0A1X7VN97"/>
<evidence type="ECO:0000313" key="3">
    <source>
        <dbReference type="EnsemblMetazoa" id="Aqu2.1.41547_001"/>
    </source>
</evidence>
<dbReference type="OrthoDB" id="6125719at2759"/>
<reference evidence="3" key="1">
    <citation type="submission" date="2017-05" db="UniProtKB">
        <authorList>
            <consortium name="EnsemblMetazoa"/>
        </authorList>
    </citation>
    <scope>IDENTIFICATION</scope>
</reference>
<dbReference type="SUPFAM" id="SSF52047">
    <property type="entry name" value="RNI-like"/>
    <property type="match status" value="2"/>
</dbReference>